<dbReference type="Pfam" id="PF00440">
    <property type="entry name" value="TetR_N"/>
    <property type="match status" value="1"/>
</dbReference>
<keyword evidence="1" id="KW-0805">Transcription regulation</keyword>
<evidence type="ECO:0000256" key="1">
    <source>
        <dbReference type="ARBA" id="ARBA00023015"/>
    </source>
</evidence>
<feature type="region of interest" description="Disordered" evidence="5">
    <location>
        <begin position="191"/>
        <end position="218"/>
    </location>
</feature>
<name>A0ABW7ZU29_9ACTN</name>
<dbReference type="InterPro" id="IPR041347">
    <property type="entry name" value="MftR_C"/>
</dbReference>
<feature type="domain" description="HTH tetR-type" evidence="6">
    <location>
        <begin position="13"/>
        <end position="73"/>
    </location>
</feature>
<dbReference type="RefSeq" id="WP_396765456.1">
    <property type="nucleotide sequence ID" value="NZ_JBITLA010000018.1"/>
</dbReference>
<keyword evidence="3" id="KW-0804">Transcription</keyword>
<dbReference type="EMBL" id="JBITLE010000018">
    <property type="protein sequence ID" value="MFI7266332.1"/>
    <property type="molecule type" value="Genomic_DNA"/>
</dbReference>
<keyword evidence="8" id="KW-1185">Reference proteome</keyword>
<feature type="DNA-binding region" description="H-T-H motif" evidence="4">
    <location>
        <begin position="36"/>
        <end position="55"/>
    </location>
</feature>
<dbReference type="Gene3D" id="1.10.357.10">
    <property type="entry name" value="Tetracycline Repressor, domain 2"/>
    <property type="match status" value="1"/>
</dbReference>
<evidence type="ECO:0000259" key="6">
    <source>
        <dbReference type="PROSITE" id="PS50977"/>
    </source>
</evidence>
<dbReference type="Pfam" id="PF17754">
    <property type="entry name" value="TetR_C_14"/>
    <property type="match status" value="1"/>
</dbReference>
<dbReference type="InterPro" id="IPR050109">
    <property type="entry name" value="HTH-type_TetR-like_transc_reg"/>
</dbReference>
<dbReference type="PANTHER" id="PTHR30055">
    <property type="entry name" value="HTH-TYPE TRANSCRIPTIONAL REGULATOR RUTR"/>
    <property type="match status" value="1"/>
</dbReference>
<reference evidence="7 8" key="1">
    <citation type="submission" date="2024-10" db="EMBL/GenBank/DDBJ databases">
        <title>The Natural Products Discovery Center: Release of the First 8490 Sequenced Strains for Exploring Actinobacteria Biosynthetic Diversity.</title>
        <authorList>
            <person name="Kalkreuter E."/>
            <person name="Kautsar S.A."/>
            <person name="Yang D."/>
            <person name="Bader C.D."/>
            <person name="Teijaro C.N."/>
            <person name="Fluegel L."/>
            <person name="Davis C.M."/>
            <person name="Simpson J.R."/>
            <person name="Lauterbach L."/>
            <person name="Steele A.D."/>
            <person name="Gui C."/>
            <person name="Meng S."/>
            <person name="Li G."/>
            <person name="Viehrig K."/>
            <person name="Ye F."/>
            <person name="Su P."/>
            <person name="Kiefer A.F."/>
            <person name="Nichols A."/>
            <person name="Cepeda A.J."/>
            <person name="Yan W."/>
            <person name="Fan B."/>
            <person name="Jiang Y."/>
            <person name="Adhikari A."/>
            <person name="Zheng C.-J."/>
            <person name="Schuster L."/>
            <person name="Cowan T.M."/>
            <person name="Smanski M.J."/>
            <person name="Chevrette M.G."/>
            <person name="De Carvalho L.P.S."/>
            <person name="Shen B."/>
        </authorList>
    </citation>
    <scope>NUCLEOTIDE SEQUENCE [LARGE SCALE GENOMIC DNA]</scope>
    <source>
        <strain evidence="7 8">NPDC049845</strain>
    </source>
</reference>
<dbReference type="PANTHER" id="PTHR30055:SF238">
    <property type="entry name" value="MYCOFACTOCIN BIOSYNTHESIS TRANSCRIPTIONAL REGULATOR MFTR-RELATED"/>
    <property type="match status" value="1"/>
</dbReference>
<dbReference type="Proteomes" id="UP001612812">
    <property type="component" value="Unassembled WGS sequence"/>
</dbReference>
<evidence type="ECO:0000256" key="3">
    <source>
        <dbReference type="ARBA" id="ARBA00023163"/>
    </source>
</evidence>
<comment type="caution">
    <text evidence="7">The sequence shown here is derived from an EMBL/GenBank/DDBJ whole genome shotgun (WGS) entry which is preliminary data.</text>
</comment>
<dbReference type="Gene3D" id="1.10.10.60">
    <property type="entry name" value="Homeodomain-like"/>
    <property type="match status" value="1"/>
</dbReference>
<proteinExistence type="predicted"/>
<protein>
    <submittedName>
        <fullName evidence="7">TetR/AcrR family transcriptional regulator</fullName>
    </submittedName>
</protein>
<accession>A0ABW7ZU29</accession>
<dbReference type="PROSITE" id="PS01081">
    <property type="entry name" value="HTH_TETR_1"/>
    <property type="match status" value="1"/>
</dbReference>
<dbReference type="InterPro" id="IPR001647">
    <property type="entry name" value="HTH_TetR"/>
</dbReference>
<sequence>MDECTGLRERKKAATRLALHEAALRLAVEHGPDRVTVEAIADAANVSRRTFSNYFAGKEEALFHGDTLRLRRLLELVRQQPTDLPPWRALTWAALAQADEGYDDPAEPWLSRRRLLHGHPSLVAHQVGAYAAIERELSAEIARRLTGPDAPLRARVLGATFLATLRVAAQQWIEHPDEPLRAVLSTVLGHATPAADRPPTRATDEGMPGESGTHSDLR</sequence>
<evidence type="ECO:0000256" key="5">
    <source>
        <dbReference type="SAM" id="MobiDB-lite"/>
    </source>
</evidence>
<evidence type="ECO:0000256" key="4">
    <source>
        <dbReference type="PROSITE-ProRule" id="PRU00335"/>
    </source>
</evidence>
<organism evidence="7 8">
    <name type="scientific">Micromonospora maritima</name>
    <dbReference type="NCBI Taxonomy" id="986711"/>
    <lineage>
        <taxon>Bacteria</taxon>
        <taxon>Bacillati</taxon>
        <taxon>Actinomycetota</taxon>
        <taxon>Actinomycetes</taxon>
        <taxon>Micromonosporales</taxon>
        <taxon>Micromonosporaceae</taxon>
        <taxon>Micromonospora</taxon>
    </lineage>
</organism>
<evidence type="ECO:0000313" key="7">
    <source>
        <dbReference type="EMBL" id="MFI7266332.1"/>
    </source>
</evidence>
<dbReference type="PROSITE" id="PS50977">
    <property type="entry name" value="HTH_TETR_2"/>
    <property type="match status" value="1"/>
</dbReference>
<evidence type="ECO:0000313" key="8">
    <source>
        <dbReference type="Proteomes" id="UP001612812"/>
    </source>
</evidence>
<gene>
    <name evidence="7" type="ORF">ACIBP4_29005</name>
</gene>
<evidence type="ECO:0000256" key="2">
    <source>
        <dbReference type="ARBA" id="ARBA00023125"/>
    </source>
</evidence>
<dbReference type="SUPFAM" id="SSF46689">
    <property type="entry name" value="Homeodomain-like"/>
    <property type="match status" value="1"/>
</dbReference>
<dbReference type="InterPro" id="IPR023772">
    <property type="entry name" value="DNA-bd_HTH_TetR-type_CS"/>
</dbReference>
<keyword evidence="2 4" id="KW-0238">DNA-binding</keyword>
<dbReference type="InterPro" id="IPR009057">
    <property type="entry name" value="Homeodomain-like_sf"/>
</dbReference>